<evidence type="ECO:0000313" key="5">
    <source>
        <dbReference type="EMBL" id="GIE16760.1"/>
    </source>
</evidence>
<dbReference type="EMBL" id="BOMM01000099">
    <property type="protein sequence ID" value="GIE16760.1"/>
    <property type="molecule type" value="Genomic_DNA"/>
</dbReference>
<dbReference type="SMART" id="SM00421">
    <property type="entry name" value="HTH_LUXR"/>
    <property type="match status" value="1"/>
</dbReference>
<dbReference type="InterPro" id="IPR036388">
    <property type="entry name" value="WH-like_DNA-bd_sf"/>
</dbReference>
<feature type="domain" description="HTH luxR-type" evidence="4">
    <location>
        <begin position="12"/>
        <end position="77"/>
    </location>
</feature>
<sequence length="80" mass="8273">MPEVHVVDVDGDVIGGPVLTVQQKAVLQLVADGLTNEQVAARLVCSPETVRTHLANTGKRLGTSGKAHAVAAGFRLGMLS</sequence>
<evidence type="ECO:0000256" key="2">
    <source>
        <dbReference type="ARBA" id="ARBA00023125"/>
    </source>
</evidence>
<dbReference type="Gene3D" id="1.10.10.10">
    <property type="entry name" value="Winged helix-like DNA-binding domain superfamily/Winged helix DNA-binding domain"/>
    <property type="match status" value="1"/>
</dbReference>
<dbReference type="PRINTS" id="PR00038">
    <property type="entry name" value="HTHLUXR"/>
</dbReference>
<comment type="caution">
    <text evidence="5">The sequence shown here is derived from an EMBL/GenBank/DDBJ whole genome shotgun (WGS) entry which is preliminary data.</text>
</comment>
<gene>
    <name evidence="5" type="ORF">Afe05nite_86000</name>
</gene>
<evidence type="ECO:0000256" key="1">
    <source>
        <dbReference type="ARBA" id="ARBA00023015"/>
    </source>
</evidence>
<reference evidence="5" key="1">
    <citation type="submission" date="2021-01" db="EMBL/GenBank/DDBJ databases">
        <title>Whole genome shotgun sequence of Actinoplanes ferrugineus NBRC 15555.</title>
        <authorList>
            <person name="Komaki H."/>
            <person name="Tamura T."/>
        </authorList>
    </citation>
    <scope>NUCLEOTIDE SEQUENCE</scope>
    <source>
        <strain evidence="5">NBRC 15555</strain>
    </source>
</reference>
<dbReference type="SUPFAM" id="SSF46894">
    <property type="entry name" value="C-terminal effector domain of the bipartite response regulators"/>
    <property type="match status" value="1"/>
</dbReference>
<dbReference type="GO" id="GO:0006355">
    <property type="term" value="P:regulation of DNA-templated transcription"/>
    <property type="evidence" value="ECO:0007669"/>
    <property type="project" value="InterPro"/>
</dbReference>
<dbReference type="PANTHER" id="PTHR44688:SF16">
    <property type="entry name" value="DNA-BINDING TRANSCRIPTIONAL ACTIVATOR DEVR_DOSR"/>
    <property type="match status" value="1"/>
</dbReference>
<dbReference type="PROSITE" id="PS50043">
    <property type="entry name" value="HTH_LUXR_2"/>
    <property type="match status" value="1"/>
</dbReference>
<protein>
    <recommendedName>
        <fullName evidence="4">HTH luxR-type domain-containing protein</fullName>
    </recommendedName>
</protein>
<accession>A0A919JAK1</accession>
<evidence type="ECO:0000256" key="3">
    <source>
        <dbReference type="ARBA" id="ARBA00023163"/>
    </source>
</evidence>
<dbReference type="CDD" id="cd06170">
    <property type="entry name" value="LuxR_C_like"/>
    <property type="match status" value="1"/>
</dbReference>
<organism evidence="5 6">
    <name type="scientific">Paractinoplanes ferrugineus</name>
    <dbReference type="NCBI Taxonomy" id="113564"/>
    <lineage>
        <taxon>Bacteria</taxon>
        <taxon>Bacillati</taxon>
        <taxon>Actinomycetota</taxon>
        <taxon>Actinomycetes</taxon>
        <taxon>Micromonosporales</taxon>
        <taxon>Micromonosporaceae</taxon>
        <taxon>Paractinoplanes</taxon>
    </lineage>
</organism>
<dbReference type="RefSeq" id="WP_203823081.1">
    <property type="nucleotide sequence ID" value="NZ_BAAABP010000020.1"/>
</dbReference>
<dbReference type="InterPro" id="IPR000792">
    <property type="entry name" value="Tscrpt_reg_LuxR_C"/>
</dbReference>
<dbReference type="Pfam" id="PF00196">
    <property type="entry name" value="GerE"/>
    <property type="match status" value="1"/>
</dbReference>
<evidence type="ECO:0000259" key="4">
    <source>
        <dbReference type="PROSITE" id="PS50043"/>
    </source>
</evidence>
<dbReference type="AlphaFoldDB" id="A0A919JAK1"/>
<keyword evidence="1" id="KW-0805">Transcription regulation</keyword>
<proteinExistence type="predicted"/>
<name>A0A919JAK1_9ACTN</name>
<keyword evidence="6" id="KW-1185">Reference proteome</keyword>
<evidence type="ECO:0000313" key="6">
    <source>
        <dbReference type="Proteomes" id="UP000598174"/>
    </source>
</evidence>
<dbReference type="GO" id="GO:0003677">
    <property type="term" value="F:DNA binding"/>
    <property type="evidence" value="ECO:0007669"/>
    <property type="project" value="UniProtKB-KW"/>
</dbReference>
<dbReference type="InterPro" id="IPR016032">
    <property type="entry name" value="Sig_transdc_resp-reg_C-effctor"/>
</dbReference>
<dbReference type="PROSITE" id="PS00622">
    <property type="entry name" value="HTH_LUXR_1"/>
    <property type="match status" value="1"/>
</dbReference>
<keyword evidence="2" id="KW-0238">DNA-binding</keyword>
<dbReference type="PANTHER" id="PTHR44688">
    <property type="entry name" value="DNA-BINDING TRANSCRIPTIONAL ACTIVATOR DEVR_DOSR"/>
    <property type="match status" value="1"/>
</dbReference>
<keyword evidence="3" id="KW-0804">Transcription</keyword>
<dbReference type="Proteomes" id="UP000598174">
    <property type="component" value="Unassembled WGS sequence"/>
</dbReference>